<dbReference type="Proteomes" id="UP000319746">
    <property type="component" value="Unassembled WGS sequence"/>
</dbReference>
<accession>A0A543AFD6</accession>
<dbReference type="Gene3D" id="1.10.441.10">
    <property type="entry name" value="Phosphomannose Isomerase, domain 2"/>
    <property type="match status" value="1"/>
</dbReference>
<evidence type="ECO:0000313" key="10">
    <source>
        <dbReference type="EMBL" id="TQL71298.1"/>
    </source>
</evidence>
<dbReference type="AlphaFoldDB" id="A0A543AFD6"/>
<feature type="binding site" evidence="8">
    <location>
        <position position="89"/>
    </location>
    <ligand>
        <name>Zn(2+)</name>
        <dbReference type="ChEBI" id="CHEBI:29105"/>
    </ligand>
</feature>
<keyword evidence="6 10" id="KW-0413">Isomerase</keyword>
<comment type="cofactor">
    <cofactor evidence="8">
        <name>Zn(2+)</name>
        <dbReference type="ChEBI" id="CHEBI:29105"/>
    </cofactor>
    <text evidence="8">Binds 1 zinc ion per subunit.</text>
</comment>
<dbReference type="Pfam" id="PF20511">
    <property type="entry name" value="PMI_typeI_cat"/>
    <property type="match status" value="1"/>
</dbReference>
<comment type="catalytic activity">
    <reaction evidence="1">
        <text>D-mannose 6-phosphate = D-fructose 6-phosphate</text>
        <dbReference type="Rhea" id="RHEA:12356"/>
        <dbReference type="ChEBI" id="CHEBI:58735"/>
        <dbReference type="ChEBI" id="CHEBI:61527"/>
        <dbReference type="EC" id="5.3.1.8"/>
    </reaction>
</comment>
<evidence type="ECO:0000256" key="8">
    <source>
        <dbReference type="PIRSR" id="PIRSR001480-2"/>
    </source>
</evidence>
<evidence type="ECO:0000256" key="3">
    <source>
        <dbReference type="ARBA" id="ARBA00011956"/>
    </source>
</evidence>
<evidence type="ECO:0000256" key="2">
    <source>
        <dbReference type="ARBA" id="ARBA00010772"/>
    </source>
</evidence>
<protein>
    <recommendedName>
        <fullName evidence="3">mannose-6-phosphate isomerase</fullName>
        <ecNumber evidence="3">5.3.1.8</ecNumber>
    </recommendedName>
</protein>
<feature type="active site" evidence="7">
    <location>
        <position position="274"/>
    </location>
</feature>
<dbReference type="RefSeq" id="WP_170200428.1">
    <property type="nucleotide sequence ID" value="NZ_BAABAN010000005.1"/>
</dbReference>
<dbReference type="EMBL" id="VFOU01000003">
    <property type="protein sequence ID" value="TQL71298.1"/>
    <property type="molecule type" value="Genomic_DNA"/>
</dbReference>
<feature type="binding site" evidence="8">
    <location>
        <position position="255"/>
    </location>
    <ligand>
        <name>Zn(2+)</name>
        <dbReference type="ChEBI" id="CHEBI:29105"/>
    </ligand>
</feature>
<dbReference type="GO" id="GO:0009298">
    <property type="term" value="P:GDP-mannose biosynthetic process"/>
    <property type="evidence" value="ECO:0007669"/>
    <property type="project" value="InterPro"/>
</dbReference>
<dbReference type="PANTHER" id="PTHR10309">
    <property type="entry name" value="MANNOSE-6-PHOSPHATE ISOMERASE"/>
    <property type="match status" value="1"/>
</dbReference>
<organism evidence="10 11">
    <name type="scientific">Enteractinococcus coprophilus</name>
    <dbReference type="NCBI Taxonomy" id="1027633"/>
    <lineage>
        <taxon>Bacteria</taxon>
        <taxon>Bacillati</taxon>
        <taxon>Actinomycetota</taxon>
        <taxon>Actinomycetes</taxon>
        <taxon>Micrococcales</taxon>
        <taxon>Micrococcaceae</taxon>
    </lineage>
</organism>
<dbReference type="CDD" id="cd07011">
    <property type="entry name" value="cupin_PMI_type_I_N"/>
    <property type="match status" value="1"/>
</dbReference>
<dbReference type="GO" id="GO:0005829">
    <property type="term" value="C:cytosol"/>
    <property type="evidence" value="ECO:0007669"/>
    <property type="project" value="TreeGrafter"/>
</dbReference>
<evidence type="ECO:0000313" key="11">
    <source>
        <dbReference type="Proteomes" id="UP000319746"/>
    </source>
</evidence>
<sequence length="396" mass="42000">MTTFHPSGVQHALYPLQAPIKDYAWGSKTLLPKLTGAPASKTPQAEMWFGTHPTTPTLLADGTALAELVDLPYLVKLLAAAQPLSIQAHPTREHAEAGFAAENAASIELADPRRTYRDPNHKPEMLIALSDFTAMAGFRDPKVTAKTFDQLVQLVDNAELASLLKTMADRLRAGELKEVFAQLVDPHGPFWRPDGFTAEIFAAVQCSTTTNEHLVNALQAAKIHPDDPGALVALLMNLITLSPGEALFVPSGTIHAYVAGLGLEVMATSDNVIRGGLTVKHVDVAELGKVVDFTPGAPPIITPSVRTIDDVTVTRFTPPVKDFALTRYDLPAGTSLTVTATTPRIAVGTSGTGALTSGRDSAVISPGAGIYIPGDVHSLDLRAGDEDVTIFLASRP</sequence>
<dbReference type="PANTHER" id="PTHR10309:SF0">
    <property type="entry name" value="MANNOSE-6-PHOSPHATE ISOMERASE"/>
    <property type="match status" value="1"/>
</dbReference>
<dbReference type="SUPFAM" id="SSF51182">
    <property type="entry name" value="RmlC-like cupins"/>
    <property type="match status" value="1"/>
</dbReference>
<evidence type="ECO:0000256" key="5">
    <source>
        <dbReference type="ARBA" id="ARBA00022833"/>
    </source>
</evidence>
<dbReference type="PROSITE" id="PS00965">
    <property type="entry name" value="PMI_I_1"/>
    <property type="match status" value="1"/>
</dbReference>
<dbReference type="PIRSF" id="PIRSF001480">
    <property type="entry name" value="Mannose-6-phosphate_isomerase"/>
    <property type="match status" value="1"/>
</dbReference>
<dbReference type="EC" id="5.3.1.8" evidence="3"/>
<evidence type="ECO:0000256" key="1">
    <source>
        <dbReference type="ARBA" id="ARBA00000757"/>
    </source>
</evidence>
<feature type="binding site" evidence="8">
    <location>
        <position position="124"/>
    </location>
    <ligand>
        <name>Zn(2+)</name>
        <dbReference type="ChEBI" id="CHEBI:29105"/>
    </ligand>
</feature>
<gene>
    <name evidence="10" type="ORF">FB556_1771</name>
</gene>
<keyword evidence="4 8" id="KW-0479">Metal-binding</keyword>
<feature type="domain" description="Phosphomannose isomerase type I catalytic" evidence="9">
    <location>
        <begin position="13"/>
        <end position="139"/>
    </location>
</feature>
<feature type="binding site" evidence="8">
    <location>
        <position position="87"/>
    </location>
    <ligand>
        <name>Zn(2+)</name>
        <dbReference type="ChEBI" id="CHEBI:29105"/>
    </ligand>
</feature>
<dbReference type="InterPro" id="IPR018050">
    <property type="entry name" value="Pmannose_isomerase-type1_CS"/>
</dbReference>
<keyword evidence="5 8" id="KW-0862">Zinc</keyword>
<name>A0A543AFD6_9MICC</name>
<dbReference type="InterPro" id="IPR016305">
    <property type="entry name" value="Mannose-6-P_Isomerase"/>
</dbReference>
<keyword evidence="11" id="KW-1185">Reference proteome</keyword>
<proteinExistence type="inferred from homology"/>
<evidence type="ECO:0000259" key="9">
    <source>
        <dbReference type="Pfam" id="PF20511"/>
    </source>
</evidence>
<dbReference type="PRINTS" id="PR00714">
    <property type="entry name" value="MAN6PISMRASE"/>
</dbReference>
<comment type="caution">
    <text evidence="10">The sequence shown here is derived from an EMBL/GenBank/DDBJ whole genome shotgun (WGS) entry which is preliminary data.</text>
</comment>
<dbReference type="NCBIfam" id="TIGR00218">
    <property type="entry name" value="manA"/>
    <property type="match status" value="1"/>
</dbReference>
<dbReference type="InterPro" id="IPR011051">
    <property type="entry name" value="RmlC_Cupin_sf"/>
</dbReference>
<evidence type="ECO:0000256" key="6">
    <source>
        <dbReference type="ARBA" id="ARBA00023235"/>
    </source>
</evidence>
<dbReference type="InterPro" id="IPR001250">
    <property type="entry name" value="Man6P_Isoase-1"/>
</dbReference>
<reference evidence="10 11" key="1">
    <citation type="submission" date="2019-06" db="EMBL/GenBank/DDBJ databases">
        <title>Sequencing the genomes of 1000 actinobacteria strains.</title>
        <authorList>
            <person name="Klenk H.-P."/>
        </authorList>
    </citation>
    <scope>NUCLEOTIDE SEQUENCE [LARGE SCALE GENOMIC DNA]</scope>
    <source>
        <strain evidence="10 11">DSM 24083</strain>
    </source>
</reference>
<dbReference type="Gene3D" id="2.60.120.10">
    <property type="entry name" value="Jelly Rolls"/>
    <property type="match status" value="2"/>
</dbReference>
<dbReference type="GO" id="GO:0005975">
    <property type="term" value="P:carbohydrate metabolic process"/>
    <property type="evidence" value="ECO:0007669"/>
    <property type="project" value="InterPro"/>
</dbReference>
<evidence type="ECO:0000256" key="7">
    <source>
        <dbReference type="PIRSR" id="PIRSR001480-1"/>
    </source>
</evidence>
<evidence type="ECO:0000256" key="4">
    <source>
        <dbReference type="ARBA" id="ARBA00022723"/>
    </source>
</evidence>
<dbReference type="InterPro" id="IPR046457">
    <property type="entry name" value="PMI_typeI_cat"/>
</dbReference>
<dbReference type="GO" id="GO:0008270">
    <property type="term" value="F:zinc ion binding"/>
    <property type="evidence" value="ECO:0007669"/>
    <property type="project" value="InterPro"/>
</dbReference>
<dbReference type="GO" id="GO:0004476">
    <property type="term" value="F:mannose-6-phosphate isomerase activity"/>
    <property type="evidence" value="ECO:0007669"/>
    <property type="project" value="UniProtKB-EC"/>
</dbReference>
<comment type="similarity">
    <text evidence="2">Belongs to the mannose-6-phosphate isomerase type 1 family.</text>
</comment>
<dbReference type="InterPro" id="IPR014710">
    <property type="entry name" value="RmlC-like_jellyroll"/>
</dbReference>